<keyword evidence="2" id="KW-1185">Reference proteome</keyword>
<reference evidence="1" key="2">
    <citation type="journal article" date="2007" name="Science">
        <title>Draft genome sequence of the sexually transmitted pathogen Trichomonas vaginalis.</title>
        <authorList>
            <person name="Carlton J.M."/>
            <person name="Hirt R.P."/>
            <person name="Silva J.C."/>
            <person name="Delcher A.L."/>
            <person name="Schatz M."/>
            <person name="Zhao Q."/>
            <person name="Wortman J.R."/>
            <person name="Bidwell S.L."/>
            <person name="Alsmark U.C.M."/>
            <person name="Besteiro S."/>
            <person name="Sicheritz-Ponten T."/>
            <person name="Noel C.J."/>
            <person name="Dacks J.B."/>
            <person name="Foster P.G."/>
            <person name="Simillion C."/>
            <person name="Van de Peer Y."/>
            <person name="Miranda-Saavedra D."/>
            <person name="Barton G.J."/>
            <person name="Westrop G.D."/>
            <person name="Mueller S."/>
            <person name="Dessi D."/>
            <person name="Fiori P.L."/>
            <person name="Ren Q."/>
            <person name="Paulsen I."/>
            <person name="Zhang H."/>
            <person name="Bastida-Corcuera F.D."/>
            <person name="Simoes-Barbosa A."/>
            <person name="Brown M.T."/>
            <person name="Hayes R.D."/>
            <person name="Mukherjee M."/>
            <person name="Okumura C.Y."/>
            <person name="Schneider R."/>
            <person name="Smith A.J."/>
            <person name="Vanacova S."/>
            <person name="Villalvazo M."/>
            <person name="Haas B.J."/>
            <person name="Pertea M."/>
            <person name="Feldblyum T.V."/>
            <person name="Utterback T.R."/>
            <person name="Shu C.L."/>
            <person name="Osoegawa K."/>
            <person name="de Jong P.J."/>
            <person name="Hrdy I."/>
            <person name="Horvathova L."/>
            <person name="Zubacova Z."/>
            <person name="Dolezal P."/>
            <person name="Malik S.B."/>
            <person name="Logsdon J.M. Jr."/>
            <person name="Henze K."/>
            <person name="Gupta A."/>
            <person name="Wang C.C."/>
            <person name="Dunne R.L."/>
            <person name="Upcroft J.A."/>
            <person name="Upcroft P."/>
            <person name="White O."/>
            <person name="Salzberg S.L."/>
            <person name="Tang P."/>
            <person name="Chiu C.-H."/>
            <person name="Lee Y.-S."/>
            <person name="Embley T.M."/>
            <person name="Coombs G.H."/>
            <person name="Mottram J.C."/>
            <person name="Tachezy J."/>
            <person name="Fraser-Liggett C.M."/>
            <person name="Johnson P.J."/>
        </authorList>
    </citation>
    <scope>NUCLEOTIDE SEQUENCE [LARGE SCALE GENOMIC DNA]</scope>
    <source>
        <strain evidence="1">G3</strain>
    </source>
</reference>
<dbReference type="PANTHER" id="PTHR12761:SF1">
    <property type="entry name" value="BLOC-3 COMPLEX MEMBER HPS1"/>
    <property type="match status" value="1"/>
</dbReference>
<proteinExistence type="predicted"/>
<dbReference type="VEuPathDB" id="TrichDB:TVAG_032520"/>
<dbReference type="GO" id="GO:0031085">
    <property type="term" value="C:BLOC-3 complex"/>
    <property type="evidence" value="ECO:0000318"/>
    <property type="project" value="GO_Central"/>
</dbReference>
<dbReference type="InParanoid" id="A2FIT2"/>
<dbReference type="RefSeq" id="XP_001308115.1">
    <property type="nucleotide sequence ID" value="XM_001308114.1"/>
</dbReference>
<evidence type="ECO:0008006" key="3">
    <source>
        <dbReference type="Google" id="ProtNLM"/>
    </source>
</evidence>
<organism evidence="1 2">
    <name type="scientific">Trichomonas vaginalis (strain ATCC PRA-98 / G3)</name>
    <dbReference type="NCBI Taxonomy" id="412133"/>
    <lineage>
        <taxon>Eukaryota</taxon>
        <taxon>Metamonada</taxon>
        <taxon>Parabasalia</taxon>
        <taxon>Trichomonadida</taxon>
        <taxon>Trichomonadidae</taxon>
        <taxon>Trichomonas</taxon>
    </lineage>
</organism>
<sequence>MLKFYVGSKFSNFYPISDNDDMQTIKNTAEYIIKTNFDKEIDFFQVNDILFSINRFNQIYFIVQAIGLSNKLMKYIANTLKKIAIFLFGPEFQNSMLDNISQSYQTVFSNYISAYHELITENSRFLGGIIPHSNNYISNCQYITRKLPPDGIPEDLEFVDCIIFKDDEIIGRLSKNSESRLDNFDLVMLMIFHRVDFPEKGDPNPELIEVNYVTNTEPSPIHYRAGFLKVNGKLQRCSIAAVRLGLNSSYTSLFITLNPTANEKRDLSMNILGLVSATIMDLESHSKPIKISLPPTAVMVLVVNRTTGEAIEISSASNDRSKKISDLLFKNLINRSMEAIPRGFSTLLWNDSLFDFIYDIGFKKEKNIIDFPSSFDPIEVGDHHNIYRHITTLIFGPRANIDFFEIYGIFLSSHLQSELIAVSRYIGFAIMHQMPSRDFPNCFPKHVRTGSQGILATDAARLQKSSSSTTFKKKQLRNSDVN</sequence>
<gene>
    <name evidence="1" type="ORF">TVAG_032520</name>
</gene>
<reference evidence="1" key="1">
    <citation type="submission" date="2006-10" db="EMBL/GenBank/DDBJ databases">
        <authorList>
            <person name="Amadeo P."/>
            <person name="Zhao Q."/>
            <person name="Wortman J."/>
            <person name="Fraser-Liggett C."/>
            <person name="Carlton J."/>
        </authorList>
    </citation>
    <scope>NUCLEOTIDE SEQUENCE</scope>
    <source>
        <strain evidence="1">G3</strain>
    </source>
</reference>
<dbReference type="OrthoDB" id="10255234at2759"/>
<dbReference type="InterPro" id="IPR026053">
    <property type="entry name" value="HPS1"/>
</dbReference>
<protein>
    <recommendedName>
        <fullName evidence="3">CCZ1/INTU/HSP4 first Longin domain-containing protein</fullName>
    </recommendedName>
</protein>
<name>A2FIT2_TRIV3</name>
<dbReference type="KEGG" id="tva:4752929"/>
<evidence type="ECO:0000313" key="1">
    <source>
        <dbReference type="EMBL" id="EAX95185.1"/>
    </source>
</evidence>
<dbReference type="PANTHER" id="PTHR12761">
    <property type="entry name" value="HERMANSKY-PUDLAK SYNDROME PROTEIN 1"/>
    <property type="match status" value="1"/>
</dbReference>
<dbReference type="STRING" id="5722.A2FIT2"/>
<evidence type="ECO:0000313" key="2">
    <source>
        <dbReference type="Proteomes" id="UP000001542"/>
    </source>
</evidence>
<dbReference type="AlphaFoldDB" id="A2FIT2"/>
<dbReference type="Proteomes" id="UP000001542">
    <property type="component" value="Unassembled WGS sequence"/>
</dbReference>
<accession>A2FIT2</accession>
<dbReference type="EMBL" id="DS113819">
    <property type="protein sequence ID" value="EAX95185.1"/>
    <property type="molecule type" value="Genomic_DNA"/>
</dbReference>
<dbReference type="VEuPathDB" id="TrichDB:TVAGG3_0487900"/>